<dbReference type="GO" id="GO:0003700">
    <property type="term" value="F:DNA-binding transcription factor activity"/>
    <property type="evidence" value="ECO:0007669"/>
    <property type="project" value="InterPro"/>
</dbReference>
<dbReference type="Proteomes" id="UP000199048">
    <property type="component" value="Unassembled WGS sequence"/>
</dbReference>
<evidence type="ECO:0000259" key="1">
    <source>
        <dbReference type="PROSITE" id="PS01124"/>
    </source>
</evidence>
<organism evidence="2 3">
    <name type="scientific">Methylobacterium pseudosasicola</name>
    <dbReference type="NCBI Taxonomy" id="582667"/>
    <lineage>
        <taxon>Bacteria</taxon>
        <taxon>Pseudomonadati</taxon>
        <taxon>Pseudomonadota</taxon>
        <taxon>Alphaproteobacteria</taxon>
        <taxon>Hyphomicrobiales</taxon>
        <taxon>Methylobacteriaceae</taxon>
        <taxon>Methylobacterium</taxon>
    </lineage>
</organism>
<dbReference type="GO" id="GO:0043565">
    <property type="term" value="F:sequence-specific DNA binding"/>
    <property type="evidence" value="ECO:0007669"/>
    <property type="project" value="InterPro"/>
</dbReference>
<protein>
    <recommendedName>
        <fullName evidence="1">HTH araC/xylS-type domain-containing protein</fullName>
    </recommendedName>
</protein>
<keyword evidence="3" id="KW-1185">Reference proteome</keyword>
<dbReference type="PROSITE" id="PS01124">
    <property type="entry name" value="HTH_ARAC_FAMILY_2"/>
    <property type="match status" value="1"/>
</dbReference>
<dbReference type="AlphaFoldDB" id="A0A1I4HV08"/>
<dbReference type="EMBL" id="FOTK01000005">
    <property type="protein sequence ID" value="SFL45982.1"/>
    <property type="molecule type" value="Genomic_DNA"/>
</dbReference>
<sequence length="51" mass="5544">MAYAVGYGSPKMFSKTFAARYGVNPRDVDNGFAIGARRESGDTVLSWIAEL</sequence>
<evidence type="ECO:0000313" key="3">
    <source>
        <dbReference type="Proteomes" id="UP000199048"/>
    </source>
</evidence>
<dbReference type="InterPro" id="IPR018060">
    <property type="entry name" value="HTH_AraC"/>
</dbReference>
<reference evidence="3" key="1">
    <citation type="submission" date="2016-10" db="EMBL/GenBank/DDBJ databases">
        <authorList>
            <person name="Varghese N."/>
            <person name="Submissions S."/>
        </authorList>
    </citation>
    <scope>NUCLEOTIDE SEQUENCE [LARGE SCALE GENOMIC DNA]</scope>
    <source>
        <strain evidence="3">BL36</strain>
    </source>
</reference>
<feature type="domain" description="HTH araC/xylS-type" evidence="1">
    <location>
        <begin position="1"/>
        <end position="31"/>
    </location>
</feature>
<gene>
    <name evidence="2" type="ORF">SAMN05192568_100575</name>
</gene>
<name>A0A1I4HV08_9HYPH</name>
<dbReference type="STRING" id="582667.SAMN05192568_100575"/>
<accession>A0A1I4HV08</accession>
<dbReference type="Gene3D" id="1.10.10.60">
    <property type="entry name" value="Homeodomain-like"/>
    <property type="match status" value="1"/>
</dbReference>
<evidence type="ECO:0000313" key="2">
    <source>
        <dbReference type="EMBL" id="SFL45982.1"/>
    </source>
</evidence>
<dbReference type="RefSeq" id="WP_167367683.1">
    <property type="nucleotide sequence ID" value="NZ_FOTK01000005.1"/>
</dbReference>
<proteinExistence type="predicted"/>